<dbReference type="SUPFAM" id="SSF63446">
    <property type="entry name" value="Type I dockerin domain"/>
    <property type="match status" value="1"/>
</dbReference>
<feature type="region of interest" description="Disordered" evidence="1">
    <location>
        <begin position="666"/>
        <end position="692"/>
    </location>
</feature>
<evidence type="ECO:0000313" key="3">
    <source>
        <dbReference type="EMBL" id="OAI11819.1"/>
    </source>
</evidence>
<dbReference type="InterPro" id="IPR028974">
    <property type="entry name" value="TSP_type-3_rpt"/>
</dbReference>
<dbReference type="Gene3D" id="4.10.1080.10">
    <property type="entry name" value="TSP type-3 repeat"/>
    <property type="match status" value="1"/>
</dbReference>
<dbReference type="Proteomes" id="UP000077857">
    <property type="component" value="Unassembled WGS sequence"/>
</dbReference>
<reference evidence="3 4" key="1">
    <citation type="submission" date="2016-03" db="EMBL/GenBank/DDBJ databases">
        <authorList>
            <person name="Ploux O."/>
        </authorList>
    </citation>
    <scope>NUCLEOTIDE SEQUENCE [LARGE SCALE GENOMIC DNA]</scope>
    <source>
        <strain evidence="3 4">R-45378</strain>
    </source>
</reference>
<comment type="caution">
    <text evidence="3">The sequence shown here is derived from an EMBL/GenBank/DDBJ whole genome shotgun (WGS) entry which is preliminary data.</text>
</comment>
<evidence type="ECO:0000259" key="2">
    <source>
        <dbReference type="PROSITE" id="PS51766"/>
    </source>
</evidence>
<organism evidence="3 4">
    <name type="scientific">Methylomonas koyamae</name>
    <dbReference type="NCBI Taxonomy" id="702114"/>
    <lineage>
        <taxon>Bacteria</taxon>
        <taxon>Pseudomonadati</taxon>
        <taxon>Pseudomonadota</taxon>
        <taxon>Gammaproteobacteria</taxon>
        <taxon>Methylococcales</taxon>
        <taxon>Methylococcaceae</taxon>
        <taxon>Methylomonas</taxon>
    </lineage>
</organism>
<evidence type="ECO:0000256" key="1">
    <source>
        <dbReference type="SAM" id="MobiDB-lite"/>
    </source>
</evidence>
<dbReference type="SUPFAM" id="SSF103647">
    <property type="entry name" value="TSP type-3 repeat"/>
    <property type="match status" value="1"/>
</dbReference>
<dbReference type="RefSeq" id="WP_064042189.1">
    <property type="nucleotide sequence ID" value="NZ_LUUJ01000116.1"/>
</dbReference>
<evidence type="ECO:0000313" key="4">
    <source>
        <dbReference type="Proteomes" id="UP000077857"/>
    </source>
</evidence>
<gene>
    <name evidence="3" type="ORF">A1507_19675</name>
</gene>
<dbReference type="InterPro" id="IPR036439">
    <property type="entry name" value="Dockerin_dom_sf"/>
</dbReference>
<proteinExistence type="predicted"/>
<dbReference type="Pfam" id="PF00404">
    <property type="entry name" value="Dockerin_1"/>
    <property type="match status" value="1"/>
</dbReference>
<dbReference type="GO" id="GO:0000272">
    <property type="term" value="P:polysaccharide catabolic process"/>
    <property type="evidence" value="ECO:0007669"/>
    <property type="project" value="InterPro"/>
</dbReference>
<dbReference type="GO" id="GO:0005509">
    <property type="term" value="F:calcium ion binding"/>
    <property type="evidence" value="ECO:0007669"/>
    <property type="project" value="InterPro"/>
</dbReference>
<sequence>MNGLNKNLGTLAVVAGLLAVDVWILAPVFAEELPLYQQILNRLKTDPDVVLPWMPDAQDILTMHNRETPIPPQCYTDSNGEHNPCYVCHQDAIPGRENTKNDRDLQEAYSFSDEGLTNHWYNLFKDRIARVNQISDAEILDYINQDNYSDLAQRLNDAGYTGWKPDLANLADGPAAFDQDGFAKDGSWWVAFSYKPLPSTFWPTQGSTDDVMIRLPPEFYKKADGSVSREVYKANLAILEANIKGYSKIGSWPIDEHAVGTDLNGDGQLGTVSEVSAQREHYVGAAGQIDLIPHVYPKDTEFLHTVRYVGVKPDGTIFNPKRMKEVRYMKRRIQSRHFQLAHYYQEEALEKEQESLPTYKNFGHDGLSSNFGWNVTGFLENKEGKLRWNTFEENVFCMGCHTSIGSTIDKTFSFPRKVDGPAGWGYITLRGMRDAPNVGELAGEIATYLQRVGGGTEFRSNPELESRFYHADGSVNSVALASTRDFYDLGAPSPQRALQLNKAYKAIVEEQEFIFGRDATVTPPERVLQNVDNETSPTLPADKQHDWNILLDWQAANQALCNYRGDADFRPLATAHVVKLGGKADGQFNQVCAGGTVTLAGDLRVELANGYQPQPGDRFEIVKAGAGIGGRFDDIELPALAHGQFKLAAGSDSVVLFVTQDSDGDGIDDDEDNCSQAANPNQRDSNSDGFGNVCDADLNNDGSVNQTDAGLFRAAFGSANADADFNGNGSVDQSDAALMRSVFGKAPGPGKRY</sequence>
<dbReference type="GO" id="GO:0004553">
    <property type="term" value="F:hydrolase activity, hydrolyzing O-glycosyl compounds"/>
    <property type="evidence" value="ECO:0007669"/>
    <property type="project" value="InterPro"/>
</dbReference>
<protein>
    <recommendedName>
        <fullName evidence="2">Dockerin domain-containing protein</fullName>
    </recommendedName>
</protein>
<dbReference type="OrthoDB" id="9814800at2"/>
<dbReference type="EMBL" id="LUUJ01000116">
    <property type="protein sequence ID" value="OAI11819.1"/>
    <property type="molecule type" value="Genomic_DNA"/>
</dbReference>
<dbReference type="InterPro" id="IPR002105">
    <property type="entry name" value="Dockerin_1_rpt"/>
</dbReference>
<feature type="compositionally biased region" description="Polar residues" evidence="1">
    <location>
        <begin position="674"/>
        <end position="689"/>
    </location>
</feature>
<dbReference type="AlphaFoldDB" id="A0A177N3P7"/>
<dbReference type="InterPro" id="IPR016134">
    <property type="entry name" value="Dockerin_dom"/>
</dbReference>
<name>A0A177N3P7_9GAMM</name>
<feature type="domain" description="Dockerin" evidence="2">
    <location>
        <begin position="691"/>
        <end position="748"/>
    </location>
</feature>
<dbReference type="PROSITE" id="PS51766">
    <property type="entry name" value="DOCKERIN"/>
    <property type="match status" value="1"/>
</dbReference>
<accession>A0A177N3P7</accession>